<comment type="caution">
    <text evidence="1">The sequence shown here is derived from an EMBL/GenBank/DDBJ whole genome shotgun (WGS) entry which is preliminary data.</text>
</comment>
<name>A0A9P9I8J1_9HYPO</name>
<accession>A0A9P9I8J1</accession>
<organism evidence="1 2">
    <name type="scientific">Dactylonectria estremocensis</name>
    <dbReference type="NCBI Taxonomy" id="1079267"/>
    <lineage>
        <taxon>Eukaryota</taxon>
        <taxon>Fungi</taxon>
        <taxon>Dikarya</taxon>
        <taxon>Ascomycota</taxon>
        <taxon>Pezizomycotina</taxon>
        <taxon>Sordariomycetes</taxon>
        <taxon>Hypocreomycetidae</taxon>
        <taxon>Hypocreales</taxon>
        <taxon>Nectriaceae</taxon>
        <taxon>Dactylonectria</taxon>
    </lineage>
</organism>
<sequence>PNTFVEIKGPDGSLLVAIRQALYDRICGARGYRSVQTLGASEPPYGNRAYALTSTYHGGQLKMFAHHPIQPSTRGEGPGYVMTQLKAYAMTNDIDTFRFYVGTMNTYIDFSMSKEI</sequence>
<evidence type="ECO:0000313" key="2">
    <source>
        <dbReference type="Proteomes" id="UP000717696"/>
    </source>
</evidence>
<dbReference type="Proteomes" id="UP000717696">
    <property type="component" value="Unassembled WGS sequence"/>
</dbReference>
<evidence type="ECO:0000313" key="1">
    <source>
        <dbReference type="EMBL" id="KAH7111963.1"/>
    </source>
</evidence>
<feature type="non-terminal residue" evidence="1">
    <location>
        <position position="1"/>
    </location>
</feature>
<dbReference type="AlphaFoldDB" id="A0A9P9I8J1"/>
<proteinExistence type="predicted"/>
<protein>
    <submittedName>
        <fullName evidence="1">Uncharacterized protein</fullName>
    </submittedName>
</protein>
<dbReference type="OrthoDB" id="5336565at2759"/>
<gene>
    <name evidence="1" type="ORF">B0J13DRAFT_461628</name>
</gene>
<dbReference type="EMBL" id="JAGMUU010000053">
    <property type="protein sequence ID" value="KAH7111963.1"/>
    <property type="molecule type" value="Genomic_DNA"/>
</dbReference>
<keyword evidence="2" id="KW-1185">Reference proteome</keyword>
<reference evidence="1" key="1">
    <citation type="journal article" date="2021" name="Nat. Commun.">
        <title>Genetic determinants of endophytism in the Arabidopsis root mycobiome.</title>
        <authorList>
            <person name="Mesny F."/>
            <person name="Miyauchi S."/>
            <person name="Thiergart T."/>
            <person name="Pickel B."/>
            <person name="Atanasova L."/>
            <person name="Karlsson M."/>
            <person name="Huettel B."/>
            <person name="Barry K.W."/>
            <person name="Haridas S."/>
            <person name="Chen C."/>
            <person name="Bauer D."/>
            <person name="Andreopoulos W."/>
            <person name="Pangilinan J."/>
            <person name="LaButti K."/>
            <person name="Riley R."/>
            <person name="Lipzen A."/>
            <person name="Clum A."/>
            <person name="Drula E."/>
            <person name="Henrissat B."/>
            <person name="Kohler A."/>
            <person name="Grigoriev I.V."/>
            <person name="Martin F.M."/>
            <person name="Hacquard S."/>
        </authorList>
    </citation>
    <scope>NUCLEOTIDE SEQUENCE</scope>
    <source>
        <strain evidence="1">MPI-CAGE-AT-0021</strain>
    </source>
</reference>